<dbReference type="AlphaFoldDB" id="I0KAZ8"/>
<protein>
    <submittedName>
        <fullName evidence="1">Uncharacterized protein</fullName>
    </submittedName>
</protein>
<dbReference type="EMBL" id="HE796683">
    <property type="protein sequence ID" value="CCH01301.1"/>
    <property type="molecule type" value="Genomic_DNA"/>
</dbReference>
<name>I0KAZ8_9BACT</name>
<evidence type="ECO:0000313" key="1">
    <source>
        <dbReference type="EMBL" id="CCH01301.1"/>
    </source>
</evidence>
<sequence>MTQVPLTVWNQIAHEQPLLSQWALTMFNQPTPEALSQALAKESDWLTSQGHSARVISAYQQILPLLVEHHALTQFITSSEAYSLRTALPEVTTVAEALRLATQEFSLTDSESSELSQLLRKAVHLLVQKS</sequence>
<keyword evidence="2" id="KW-1185">Reference proteome</keyword>
<organism evidence="1 2">
    <name type="scientific">Fibrella aestuarina BUZ 2</name>
    <dbReference type="NCBI Taxonomy" id="1166018"/>
    <lineage>
        <taxon>Bacteria</taxon>
        <taxon>Pseudomonadati</taxon>
        <taxon>Bacteroidota</taxon>
        <taxon>Cytophagia</taxon>
        <taxon>Cytophagales</taxon>
        <taxon>Spirosomataceae</taxon>
        <taxon>Fibrella</taxon>
    </lineage>
</organism>
<evidence type="ECO:0000313" key="2">
    <source>
        <dbReference type="Proteomes" id="UP000011058"/>
    </source>
</evidence>
<reference evidence="1 2" key="1">
    <citation type="journal article" date="2012" name="J. Bacteriol.">
        <title>Genome Sequence of Fibrella aestuarina BUZ 2T, a Filamentous Marine Bacterium.</title>
        <authorList>
            <person name="Filippini M."/>
            <person name="Qi W."/>
            <person name="Blom J."/>
            <person name="Goesmann A."/>
            <person name="Smits T.H."/>
            <person name="Bagheri H.C."/>
        </authorList>
    </citation>
    <scope>NUCLEOTIDE SEQUENCE [LARGE SCALE GENOMIC DNA]</scope>
    <source>
        <strain evidence="2">BUZ 2T</strain>
    </source>
</reference>
<gene>
    <name evidence="1" type="ORF">FAES_3293</name>
</gene>
<dbReference type="HOGENOM" id="CLU_1934891_0_0_10"/>
<proteinExistence type="predicted"/>
<dbReference type="KEGG" id="fae:FAES_3293"/>
<accession>I0KAZ8</accession>
<dbReference type="Proteomes" id="UP000011058">
    <property type="component" value="Chromosome"/>
</dbReference>